<dbReference type="NCBIfam" id="TIGR01543">
    <property type="entry name" value="proheadase_HK97"/>
    <property type="match status" value="1"/>
</dbReference>
<gene>
    <name evidence="5" type="ORF">FHS81_001652</name>
</gene>
<evidence type="ECO:0000313" key="6">
    <source>
        <dbReference type="Proteomes" id="UP000537592"/>
    </source>
</evidence>
<name>A0A7W6EGR1_9HYPH</name>
<dbReference type="SUPFAM" id="SSF50789">
    <property type="entry name" value="Herpes virus serine proteinase, assemblin"/>
    <property type="match status" value="1"/>
</dbReference>
<dbReference type="Pfam" id="PF04586">
    <property type="entry name" value="Peptidase_S78"/>
    <property type="match status" value="1"/>
</dbReference>
<dbReference type="InterPro" id="IPR054613">
    <property type="entry name" value="Peptidase_S78_dom"/>
</dbReference>
<dbReference type="GO" id="GO:0006508">
    <property type="term" value="P:proteolysis"/>
    <property type="evidence" value="ECO:0007669"/>
    <property type="project" value="UniProtKB-KW"/>
</dbReference>
<evidence type="ECO:0000259" key="4">
    <source>
        <dbReference type="Pfam" id="PF04586"/>
    </source>
</evidence>
<reference evidence="5 6" key="1">
    <citation type="submission" date="2020-08" db="EMBL/GenBank/DDBJ databases">
        <title>Genomic Encyclopedia of Type Strains, Phase IV (KMG-IV): sequencing the most valuable type-strain genomes for metagenomic binning, comparative biology and taxonomic classification.</title>
        <authorList>
            <person name="Goeker M."/>
        </authorList>
    </citation>
    <scope>NUCLEOTIDE SEQUENCE [LARGE SCALE GENOMIC DNA]</scope>
    <source>
        <strain evidence="5 6">DSM 28760</strain>
    </source>
</reference>
<accession>A0A7W6EGR1</accession>
<evidence type="ECO:0000256" key="2">
    <source>
        <dbReference type="ARBA" id="ARBA00022670"/>
    </source>
</evidence>
<keyword evidence="3" id="KW-0378">Hydrolase</keyword>
<comment type="caution">
    <text evidence="5">The sequence shown here is derived from an EMBL/GenBank/DDBJ whole genome shotgun (WGS) entry which is preliminary data.</text>
</comment>
<dbReference type="Proteomes" id="UP000537592">
    <property type="component" value="Unassembled WGS sequence"/>
</dbReference>
<organism evidence="5 6">
    <name type="scientific">Pseudochelatococcus contaminans</name>
    <dbReference type="NCBI Taxonomy" id="1538103"/>
    <lineage>
        <taxon>Bacteria</taxon>
        <taxon>Pseudomonadati</taxon>
        <taxon>Pseudomonadota</taxon>
        <taxon>Alphaproteobacteria</taxon>
        <taxon>Hyphomicrobiales</taxon>
        <taxon>Chelatococcaceae</taxon>
        <taxon>Pseudochelatococcus</taxon>
    </lineage>
</organism>
<dbReference type="EMBL" id="JACICC010000003">
    <property type="protein sequence ID" value="MBB3809570.1"/>
    <property type="molecule type" value="Genomic_DNA"/>
</dbReference>
<dbReference type="RefSeq" id="WP_428982441.1">
    <property type="nucleotide sequence ID" value="NZ_JACICC010000003.1"/>
</dbReference>
<proteinExistence type="predicted"/>
<evidence type="ECO:0000313" key="5">
    <source>
        <dbReference type="EMBL" id="MBB3809570.1"/>
    </source>
</evidence>
<keyword evidence="2" id="KW-0645">Protease</keyword>
<dbReference type="InterPro" id="IPR006433">
    <property type="entry name" value="Prohead_protease"/>
</dbReference>
<feature type="domain" description="Prohead serine protease" evidence="4">
    <location>
        <begin position="30"/>
        <end position="159"/>
    </location>
</feature>
<dbReference type="GO" id="GO:0008233">
    <property type="term" value="F:peptidase activity"/>
    <property type="evidence" value="ECO:0007669"/>
    <property type="project" value="UniProtKB-KW"/>
</dbReference>
<sequence length="186" mass="20250">MRRKLPEPIRMEPERKQLSGVLGPIDGEGRFEGYASLFGVPDLGGDIIEPGAFSQTLAKRGAAGVRLLWQHDPGEPLGVWLSFREDEYGLRARGCLSLDARRARDVHALIGSGAVDGLSIGFRTERARREANGLRRISRLDLWEVSVVTFPMAPGARVLAAPPVDTRAATPLAEAIRRAAAQLLHP</sequence>
<protein>
    <recommendedName>
        <fullName evidence="4">Prohead serine protease domain-containing protein</fullName>
    </recommendedName>
</protein>
<keyword evidence="1" id="KW-1188">Viral release from host cell</keyword>
<dbReference type="AlphaFoldDB" id="A0A7W6EGR1"/>
<evidence type="ECO:0000256" key="1">
    <source>
        <dbReference type="ARBA" id="ARBA00022612"/>
    </source>
</evidence>
<evidence type="ECO:0000256" key="3">
    <source>
        <dbReference type="ARBA" id="ARBA00022801"/>
    </source>
</evidence>
<keyword evidence="6" id="KW-1185">Reference proteome</keyword>